<keyword evidence="13" id="KW-1185">Reference proteome</keyword>
<dbReference type="GO" id="GO:0008360">
    <property type="term" value="P:regulation of cell shape"/>
    <property type="evidence" value="ECO:0007669"/>
    <property type="project" value="UniProtKB-KW"/>
</dbReference>
<feature type="binding site" evidence="7">
    <location>
        <begin position="148"/>
        <end position="149"/>
    </location>
    <ligand>
        <name>UDP-N-acetyl-alpha-D-muramoyl-L-alanyl-D-glutamate</name>
        <dbReference type="ChEBI" id="CHEBI:83900"/>
    </ligand>
</feature>
<dbReference type="InterPro" id="IPR036615">
    <property type="entry name" value="Mur_ligase_C_dom_sf"/>
</dbReference>
<dbReference type="InterPro" id="IPR013221">
    <property type="entry name" value="Mur_ligase_cen"/>
</dbReference>
<dbReference type="Gene3D" id="3.90.190.20">
    <property type="entry name" value="Mur ligase, C-terminal domain"/>
    <property type="match status" value="1"/>
</dbReference>
<dbReference type="HAMAP" id="MF_00208">
    <property type="entry name" value="MurE"/>
    <property type="match status" value="1"/>
</dbReference>
<sequence>MTRLSDLLSITAPLKDCSVRGVTADSRQVKADFMFFALPGVSFDGRDFIPQAIAAGASTILTTRGAKLPEGCPVQLIESDDPRADYARVAARYYSPVPDFLVAVTGTNGKTSVADFTRQIWKRHGLISGSLGTLGVRSDLIQTQGGLTTPDPMLLHQSLKQLAVSGVTHCALEASSHGLDQRRLEGVHIQAAAFTNLTRDHLDYHANEMAYFKAKERLFTEVMTEEATAVINIDSPHGQSLAEKMKNDGRALLTLGYAEGSDAQILAVTPHASGLVARIKYQAHEEDYRIPLMGSFQAENALAAALLASTADIGVRQCLKSMESLRGVCGRMQYIGETAKGGAVYVDFAHTPDGLKTVLEAASKHATNSLDVLFGCGGDRDAGKRPIMGEIAGKLANRIYVTDDNPRHEDAAAIRKQVMKGCGKAQEISDRGEAIHQAVEALNDGDILILAGKGHEEGQIIGDEKIAFSDIHTAKELLAVKELQ</sequence>
<keyword evidence="7" id="KW-0067">ATP-binding</keyword>
<dbReference type="Pfam" id="PF01225">
    <property type="entry name" value="Mur_ligase"/>
    <property type="match status" value="1"/>
</dbReference>
<feature type="domain" description="Mur ligase central" evidence="11">
    <location>
        <begin position="104"/>
        <end position="307"/>
    </location>
</feature>
<keyword evidence="7" id="KW-0547">Nucleotide-binding</keyword>
<comment type="caution">
    <text evidence="7">Lacks conserved residue(s) required for the propagation of feature annotation.</text>
</comment>
<gene>
    <name evidence="7" type="primary">murE</name>
    <name evidence="12" type="ORF">QGN29_08455</name>
</gene>
<evidence type="ECO:0000256" key="7">
    <source>
        <dbReference type="HAMAP-Rule" id="MF_00208"/>
    </source>
</evidence>
<comment type="catalytic activity">
    <reaction evidence="7">
        <text>UDP-N-acetyl-alpha-D-muramoyl-L-alanyl-D-glutamate + meso-2,6-diaminopimelate + ATP = UDP-N-acetyl-alpha-D-muramoyl-L-alanyl-gamma-D-glutamyl-meso-2,6-diaminopimelate + ADP + phosphate + H(+)</text>
        <dbReference type="Rhea" id="RHEA:23676"/>
        <dbReference type="ChEBI" id="CHEBI:15378"/>
        <dbReference type="ChEBI" id="CHEBI:30616"/>
        <dbReference type="ChEBI" id="CHEBI:43474"/>
        <dbReference type="ChEBI" id="CHEBI:57791"/>
        <dbReference type="ChEBI" id="CHEBI:83900"/>
        <dbReference type="ChEBI" id="CHEBI:83905"/>
        <dbReference type="ChEBI" id="CHEBI:456216"/>
        <dbReference type="EC" id="6.3.2.13"/>
    </reaction>
</comment>
<feature type="binding site" evidence="7">
    <location>
        <position position="183"/>
    </location>
    <ligand>
        <name>UDP-N-acetyl-alpha-D-muramoyl-L-alanyl-D-glutamate</name>
        <dbReference type="ChEBI" id="CHEBI:83900"/>
    </ligand>
</feature>
<feature type="binding site" evidence="7">
    <location>
        <position position="26"/>
    </location>
    <ligand>
        <name>UDP-N-acetyl-alpha-D-muramoyl-L-alanyl-D-glutamate</name>
        <dbReference type="ChEBI" id="CHEBI:83900"/>
    </ligand>
</feature>
<dbReference type="PANTHER" id="PTHR23135">
    <property type="entry name" value="MUR LIGASE FAMILY MEMBER"/>
    <property type="match status" value="1"/>
</dbReference>
<feature type="binding site" evidence="7">
    <location>
        <begin position="404"/>
        <end position="407"/>
    </location>
    <ligand>
        <name>meso-2,6-diaminopimelate</name>
        <dbReference type="ChEBI" id="CHEBI:57791"/>
    </ligand>
</feature>
<comment type="function">
    <text evidence="7">Catalyzes the addition of meso-diaminopimelic acid to the nucleotide precursor UDP-N-acetylmuramoyl-L-alanyl-D-glutamate (UMAG) in the biosynthesis of bacterial cell-wall peptidoglycan.</text>
</comment>
<dbReference type="GO" id="GO:0005524">
    <property type="term" value="F:ATP binding"/>
    <property type="evidence" value="ECO:0007669"/>
    <property type="project" value="UniProtKB-UniRule"/>
</dbReference>
<dbReference type="Proteomes" id="UP001268683">
    <property type="component" value="Chromosome"/>
</dbReference>
<name>A0AA52EFX4_9PROT</name>
<dbReference type="InterPro" id="IPR004101">
    <property type="entry name" value="Mur_ligase_C"/>
</dbReference>
<dbReference type="GO" id="GO:0005737">
    <property type="term" value="C:cytoplasm"/>
    <property type="evidence" value="ECO:0007669"/>
    <property type="project" value="UniProtKB-SubCell"/>
</dbReference>
<comment type="cofactor">
    <cofactor evidence="7">
        <name>Mg(2+)</name>
        <dbReference type="ChEBI" id="CHEBI:18420"/>
    </cofactor>
</comment>
<evidence type="ECO:0000256" key="1">
    <source>
        <dbReference type="ARBA" id="ARBA00005898"/>
    </source>
</evidence>
<dbReference type="GO" id="GO:0051301">
    <property type="term" value="P:cell division"/>
    <property type="evidence" value="ECO:0007669"/>
    <property type="project" value="UniProtKB-KW"/>
</dbReference>
<keyword evidence="2 7" id="KW-0132">Cell division</keyword>
<feature type="binding site" evidence="7">
    <location>
        <position position="456"/>
    </location>
    <ligand>
        <name>meso-2,6-diaminopimelate</name>
        <dbReference type="ChEBI" id="CHEBI:57791"/>
    </ligand>
</feature>
<dbReference type="InterPro" id="IPR036565">
    <property type="entry name" value="Mur-like_cat_sf"/>
</dbReference>
<keyword evidence="3 7" id="KW-0133">Cell shape</keyword>
<feature type="binding site" evidence="7">
    <location>
        <position position="452"/>
    </location>
    <ligand>
        <name>meso-2,6-diaminopimelate</name>
        <dbReference type="ChEBI" id="CHEBI:57791"/>
    </ligand>
</feature>
<feature type="modified residue" description="N6-carboxylysine" evidence="7">
    <location>
        <position position="215"/>
    </location>
</feature>
<dbReference type="InterPro" id="IPR000713">
    <property type="entry name" value="Mur_ligase_N"/>
</dbReference>
<reference evidence="12" key="1">
    <citation type="submission" date="2023-04" db="EMBL/GenBank/DDBJ databases">
        <title>Complete genome sequence of Temperatibacter marinus.</title>
        <authorList>
            <person name="Rong J.-C."/>
            <person name="Yi M.-L."/>
            <person name="Zhao Q."/>
        </authorList>
    </citation>
    <scope>NUCLEOTIDE SEQUENCE</scope>
    <source>
        <strain evidence="12">NBRC 110045</strain>
    </source>
</reference>
<evidence type="ECO:0000259" key="9">
    <source>
        <dbReference type="Pfam" id="PF01225"/>
    </source>
</evidence>
<keyword evidence="5 7" id="KW-0131">Cell cycle</keyword>
<evidence type="ECO:0000256" key="3">
    <source>
        <dbReference type="ARBA" id="ARBA00022960"/>
    </source>
</evidence>
<keyword evidence="7" id="KW-0460">Magnesium</keyword>
<evidence type="ECO:0000259" key="10">
    <source>
        <dbReference type="Pfam" id="PF02875"/>
    </source>
</evidence>
<comment type="similarity">
    <text evidence="1 7">Belongs to the MurCDEF family. MurE subfamily.</text>
</comment>
<accession>A0AA52EFX4</accession>
<protein>
    <recommendedName>
        <fullName evidence="7">UDP-N-acetylmuramoyl-L-alanyl-D-glutamate--2,6-diaminopimelate ligase</fullName>
        <ecNumber evidence="7">6.3.2.13</ecNumber>
    </recommendedName>
    <alternativeName>
        <fullName evidence="7">Meso-A2pm-adding enzyme</fullName>
    </alternativeName>
    <alternativeName>
        <fullName evidence="7">Meso-diaminopimelate-adding enzyme</fullName>
    </alternativeName>
    <alternativeName>
        <fullName evidence="7">UDP-MurNAc-L-Ala-D-Glu:meso-diaminopimelate ligase</fullName>
    </alternativeName>
    <alternativeName>
        <fullName evidence="7">UDP-MurNAc-tripeptide synthetase</fullName>
    </alternativeName>
    <alternativeName>
        <fullName evidence="7">UDP-N-acetylmuramyl-tripeptide synthetase</fullName>
    </alternativeName>
</protein>
<dbReference type="NCBIfam" id="NF001124">
    <property type="entry name" value="PRK00139.1-2"/>
    <property type="match status" value="1"/>
</dbReference>
<comment type="pathway">
    <text evidence="7 8">Cell wall biogenesis; peptidoglycan biosynthesis.</text>
</comment>
<evidence type="ECO:0000256" key="6">
    <source>
        <dbReference type="ARBA" id="ARBA00023316"/>
    </source>
</evidence>
<feature type="short sequence motif" description="Meso-diaminopimelate recognition motif" evidence="7">
    <location>
        <begin position="404"/>
        <end position="407"/>
    </location>
</feature>
<organism evidence="12 13">
    <name type="scientific">Temperatibacter marinus</name>
    <dbReference type="NCBI Taxonomy" id="1456591"/>
    <lineage>
        <taxon>Bacteria</taxon>
        <taxon>Pseudomonadati</taxon>
        <taxon>Pseudomonadota</taxon>
        <taxon>Alphaproteobacteria</taxon>
        <taxon>Kordiimonadales</taxon>
        <taxon>Temperatibacteraceae</taxon>
        <taxon>Temperatibacter</taxon>
    </lineage>
</organism>
<dbReference type="Gene3D" id="3.40.1190.10">
    <property type="entry name" value="Mur-like, catalytic domain"/>
    <property type="match status" value="1"/>
</dbReference>
<dbReference type="SUPFAM" id="SSF63418">
    <property type="entry name" value="MurE/MurF N-terminal domain"/>
    <property type="match status" value="1"/>
</dbReference>
<dbReference type="Pfam" id="PF02875">
    <property type="entry name" value="Mur_ligase_C"/>
    <property type="match status" value="1"/>
</dbReference>
<dbReference type="AlphaFoldDB" id="A0AA52EFX4"/>
<dbReference type="InterPro" id="IPR035911">
    <property type="entry name" value="MurE/MurF_N"/>
</dbReference>
<dbReference type="EC" id="6.3.2.13" evidence="7"/>
<feature type="binding site" evidence="7">
    <location>
        <position position="181"/>
    </location>
    <ligand>
        <name>UDP-N-acetyl-alpha-D-muramoyl-L-alanyl-D-glutamate</name>
        <dbReference type="ChEBI" id="CHEBI:83900"/>
    </ligand>
</feature>
<evidence type="ECO:0000256" key="2">
    <source>
        <dbReference type="ARBA" id="ARBA00022618"/>
    </source>
</evidence>
<dbReference type="GO" id="GO:0000287">
    <property type="term" value="F:magnesium ion binding"/>
    <property type="evidence" value="ECO:0007669"/>
    <property type="project" value="UniProtKB-UniRule"/>
</dbReference>
<evidence type="ECO:0000259" key="11">
    <source>
        <dbReference type="Pfam" id="PF08245"/>
    </source>
</evidence>
<dbReference type="RefSeq" id="WP_310797417.1">
    <property type="nucleotide sequence ID" value="NZ_CP123872.1"/>
</dbReference>
<dbReference type="Gene3D" id="3.40.1390.10">
    <property type="entry name" value="MurE/MurF, N-terminal domain"/>
    <property type="match status" value="1"/>
</dbReference>
<evidence type="ECO:0000256" key="5">
    <source>
        <dbReference type="ARBA" id="ARBA00023306"/>
    </source>
</evidence>
<keyword evidence="7 12" id="KW-0436">Ligase</keyword>
<proteinExistence type="inferred from homology"/>
<feature type="domain" description="Mur ligase N-terminal catalytic" evidence="9">
    <location>
        <begin position="19"/>
        <end position="101"/>
    </location>
</feature>
<dbReference type="NCBIfam" id="TIGR01085">
    <property type="entry name" value="murE"/>
    <property type="match status" value="1"/>
</dbReference>
<dbReference type="SUPFAM" id="SSF53244">
    <property type="entry name" value="MurD-like peptide ligases, peptide-binding domain"/>
    <property type="match status" value="1"/>
</dbReference>
<feature type="domain" description="Mur ligase C-terminal" evidence="10">
    <location>
        <begin position="330"/>
        <end position="454"/>
    </location>
</feature>
<dbReference type="EMBL" id="CP123872">
    <property type="protein sequence ID" value="WND01589.1"/>
    <property type="molecule type" value="Genomic_DNA"/>
</dbReference>
<evidence type="ECO:0000256" key="4">
    <source>
        <dbReference type="ARBA" id="ARBA00022984"/>
    </source>
</evidence>
<dbReference type="KEGG" id="tmk:QGN29_08455"/>
<dbReference type="Pfam" id="PF08245">
    <property type="entry name" value="Mur_ligase_M"/>
    <property type="match status" value="1"/>
</dbReference>
<feature type="binding site" evidence="7">
    <location>
        <begin position="106"/>
        <end position="112"/>
    </location>
    <ligand>
        <name>ATP</name>
        <dbReference type="ChEBI" id="CHEBI:30616"/>
    </ligand>
</feature>
<dbReference type="GO" id="GO:0008765">
    <property type="term" value="F:UDP-N-acetylmuramoylalanyl-D-glutamate-2,6-diaminopimelate ligase activity"/>
    <property type="evidence" value="ECO:0007669"/>
    <property type="project" value="UniProtKB-UniRule"/>
</dbReference>
<dbReference type="SUPFAM" id="SSF53623">
    <property type="entry name" value="MurD-like peptide ligases, catalytic domain"/>
    <property type="match status" value="1"/>
</dbReference>
<dbReference type="GO" id="GO:0071555">
    <property type="term" value="P:cell wall organization"/>
    <property type="evidence" value="ECO:0007669"/>
    <property type="project" value="UniProtKB-KW"/>
</dbReference>
<evidence type="ECO:0000256" key="8">
    <source>
        <dbReference type="RuleBase" id="RU004135"/>
    </source>
</evidence>
<evidence type="ECO:0000313" key="12">
    <source>
        <dbReference type="EMBL" id="WND01589.1"/>
    </source>
</evidence>
<comment type="PTM">
    <text evidence="7">Carboxylation is probably crucial for Mg(2+) binding and, consequently, for the gamma-phosphate positioning of ATP.</text>
</comment>
<keyword evidence="6 7" id="KW-0961">Cell wall biogenesis/degradation</keyword>
<feature type="binding site" evidence="7">
    <location>
        <position position="175"/>
    </location>
    <ligand>
        <name>UDP-N-acetyl-alpha-D-muramoyl-L-alanyl-D-glutamate</name>
        <dbReference type="ChEBI" id="CHEBI:83900"/>
    </ligand>
</feature>
<dbReference type="NCBIfam" id="NF001126">
    <property type="entry name" value="PRK00139.1-4"/>
    <property type="match status" value="1"/>
</dbReference>
<dbReference type="GO" id="GO:0009252">
    <property type="term" value="P:peptidoglycan biosynthetic process"/>
    <property type="evidence" value="ECO:0007669"/>
    <property type="project" value="UniProtKB-UniRule"/>
</dbReference>
<keyword evidence="4 7" id="KW-0573">Peptidoglycan synthesis</keyword>
<keyword evidence="7" id="KW-0963">Cytoplasm</keyword>
<dbReference type="PANTHER" id="PTHR23135:SF4">
    <property type="entry name" value="UDP-N-ACETYLMURAMOYL-L-ALANYL-D-GLUTAMATE--2,6-DIAMINOPIMELATE LIGASE MURE HOMOLOG, CHLOROPLASTIC"/>
    <property type="match status" value="1"/>
</dbReference>
<comment type="subcellular location">
    <subcellularLocation>
        <location evidence="7 8">Cytoplasm</location>
    </subcellularLocation>
</comment>
<feature type="binding site" evidence="7">
    <location>
        <position position="380"/>
    </location>
    <ligand>
        <name>meso-2,6-diaminopimelate</name>
        <dbReference type="ChEBI" id="CHEBI:57791"/>
    </ligand>
</feature>
<dbReference type="InterPro" id="IPR005761">
    <property type="entry name" value="UDP-N-AcMur-Glu-dNH2Pim_ligase"/>
</dbReference>
<evidence type="ECO:0000313" key="13">
    <source>
        <dbReference type="Proteomes" id="UP001268683"/>
    </source>
</evidence>